<dbReference type="GO" id="GO:0003677">
    <property type="term" value="F:DNA binding"/>
    <property type="evidence" value="ECO:0007669"/>
    <property type="project" value="UniProtKB-UniRule"/>
</dbReference>
<dbReference type="SUPFAM" id="SSF47095">
    <property type="entry name" value="HMG-box"/>
    <property type="match status" value="1"/>
</dbReference>
<feature type="domain" description="HMG box" evidence="4">
    <location>
        <begin position="50"/>
        <end position="117"/>
    </location>
</feature>
<dbReference type="PANTHER" id="PTHR48112">
    <property type="entry name" value="HIGH MOBILITY GROUP PROTEIN DSP1"/>
    <property type="match status" value="1"/>
</dbReference>
<reference evidence="6" key="1">
    <citation type="submission" date="2022-11" db="EMBL/GenBank/DDBJ databases">
        <title>Genomics discovery of giant fungal viruses from subsurface oceanic crustal fluids.</title>
        <authorList>
            <person name="Bhattacharjee A.S."/>
            <person name="Schulz F."/>
            <person name="Woyke T."/>
            <person name="Orcutt B.N."/>
            <person name="Matinez Martinez J."/>
        </authorList>
    </citation>
    <scope>NUCLEOTIDE SEQUENCE</scope>
    <source>
        <strain evidence="5">VSAG1.JdFR</strain>
        <strain evidence="6">VSAG8.JdFR</strain>
    </source>
</reference>
<accession>A0A9E8G595</accession>
<dbReference type="Pfam" id="PF09011">
    <property type="entry name" value="HMG_box_2"/>
    <property type="match status" value="1"/>
</dbReference>
<proteinExistence type="predicted"/>
<keyword evidence="2" id="KW-0539">Nucleus</keyword>
<dbReference type="SMART" id="SM00398">
    <property type="entry name" value="HMG"/>
    <property type="match status" value="1"/>
</dbReference>
<organism evidence="6">
    <name type="scientific">Nucleocytoviricota sp</name>
    <dbReference type="NCBI Taxonomy" id="2809609"/>
    <lineage>
        <taxon>Viruses</taxon>
        <taxon>Varidnaviria</taxon>
        <taxon>Bamfordvirae</taxon>
        <taxon>Nucleocytoviricota</taxon>
    </lineage>
</organism>
<dbReference type="EMBL" id="OP765584">
    <property type="protein sequence ID" value="UZT29302.1"/>
    <property type="molecule type" value="Genomic_DNA"/>
</dbReference>
<evidence type="ECO:0000313" key="5">
    <source>
        <dbReference type="EMBL" id="UZT28980.1"/>
    </source>
</evidence>
<keyword evidence="1 2" id="KW-0238">DNA-binding</keyword>
<dbReference type="InterPro" id="IPR009071">
    <property type="entry name" value="HMG_box_dom"/>
</dbReference>
<evidence type="ECO:0000313" key="6">
    <source>
        <dbReference type="EMBL" id="UZT29302.1"/>
    </source>
</evidence>
<dbReference type="CDD" id="cd00084">
    <property type="entry name" value="HMG-box_SF"/>
    <property type="match status" value="1"/>
</dbReference>
<protein>
    <submittedName>
        <fullName evidence="6">Class II HMG-box domain containing protein</fullName>
    </submittedName>
</protein>
<evidence type="ECO:0000256" key="3">
    <source>
        <dbReference type="SAM" id="MobiDB-lite"/>
    </source>
</evidence>
<name>A0A9E8G595_9VIRU</name>
<dbReference type="EMBL" id="OP765507">
    <property type="protein sequence ID" value="UZT28980.1"/>
    <property type="molecule type" value="Genomic_DNA"/>
</dbReference>
<feature type="region of interest" description="Disordered" evidence="3">
    <location>
        <begin position="20"/>
        <end position="59"/>
    </location>
</feature>
<dbReference type="InterPro" id="IPR050342">
    <property type="entry name" value="HMGB"/>
</dbReference>
<feature type="DNA-binding region" description="HMG box" evidence="2">
    <location>
        <begin position="50"/>
        <end position="117"/>
    </location>
</feature>
<dbReference type="PROSITE" id="PS50118">
    <property type="entry name" value="HMG_BOX_2"/>
    <property type="match status" value="1"/>
</dbReference>
<sequence>MSKQLESRIAQLEQLVATLQTKADSLSPPEAPAKAKKEKSTVNKDGTPKKPKAKTGYLVFSSEKREDIKKMLQEETGEAPKPKDVISKLGAVWKGLSDDEKKVFNDKAKAMAEEATE</sequence>
<evidence type="ECO:0000256" key="2">
    <source>
        <dbReference type="PROSITE-ProRule" id="PRU00267"/>
    </source>
</evidence>
<dbReference type="Gene3D" id="1.10.30.10">
    <property type="entry name" value="High mobility group box domain"/>
    <property type="match status" value="1"/>
</dbReference>
<evidence type="ECO:0000256" key="1">
    <source>
        <dbReference type="ARBA" id="ARBA00023125"/>
    </source>
</evidence>
<feature type="compositionally biased region" description="Basic and acidic residues" evidence="3">
    <location>
        <begin position="33"/>
        <end position="48"/>
    </location>
</feature>
<dbReference type="InterPro" id="IPR036910">
    <property type="entry name" value="HMG_box_dom_sf"/>
</dbReference>
<evidence type="ECO:0000259" key="4">
    <source>
        <dbReference type="PROSITE" id="PS50118"/>
    </source>
</evidence>